<feature type="coiled-coil region" evidence="1">
    <location>
        <begin position="193"/>
        <end position="234"/>
    </location>
</feature>
<feature type="compositionally biased region" description="Basic and acidic residues" evidence="2">
    <location>
        <begin position="826"/>
        <end position="835"/>
    </location>
</feature>
<feature type="compositionally biased region" description="Basic and acidic residues" evidence="2">
    <location>
        <begin position="725"/>
        <end position="748"/>
    </location>
</feature>
<feature type="compositionally biased region" description="Polar residues" evidence="2">
    <location>
        <begin position="839"/>
        <end position="849"/>
    </location>
</feature>
<dbReference type="PANTHER" id="PTHR10337:SF6">
    <property type="entry name" value="CENTROSOMAL PROTEIN OF 152 KDA"/>
    <property type="match status" value="1"/>
</dbReference>
<dbReference type="GO" id="GO:0007099">
    <property type="term" value="P:centriole replication"/>
    <property type="evidence" value="ECO:0007669"/>
    <property type="project" value="TreeGrafter"/>
</dbReference>
<feature type="region of interest" description="Disordered" evidence="2">
    <location>
        <begin position="389"/>
        <end position="409"/>
    </location>
</feature>
<feature type="coiled-coil region" evidence="1">
    <location>
        <begin position="584"/>
        <end position="650"/>
    </location>
</feature>
<dbReference type="InterPro" id="IPR051235">
    <property type="entry name" value="CEP152/SHC-Transforming"/>
</dbReference>
<protein>
    <recommendedName>
        <fullName evidence="3">CEP152 CEP63 binding coiled coil domain-containing protein</fullName>
    </recommendedName>
</protein>
<name>A0A8T2NKV3_9TELE</name>
<evidence type="ECO:0000313" key="5">
    <source>
        <dbReference type="Proteomes" id="UP000824540"/>
    </source>
</evidence>
<gene>
    <name evidence="4" type="ORF">JZ751_029896</name>
</gene>
<dbReference type="InterPro" id="IPR057659">
    <property type="entry name" value="CEP152_CC"/>
</dbReference>
<dbReference type="GO" id="GO:0005813">
    <property type="term" value="C:centrosome"/>
    <property type="evidence" value="ECO:0007669"/>
    <property type="project" value="TreeGrafter"/>
</dbReference>
<feature type="region of interest" description="Disordered" evidence="2">
    <location>
        <begin position="988"/>
        <end position="1084"/>
    </location>
</feature>
<comment type="caution">
    <text evidence="4">The sequence shown here is derived from an EMBL/GenBank/DDBJ whole genome shotgun (WGS) entry which is preliminary data.</text>
</comment>
<feature type="region of interest" description="Disordered" evidence="2">
    <location>
        <begin position="1236"/>
        <end position="1266"/>
    </location>
</feature>
<accession>A0A8T2NKV3</accession>
<keyword evidence="1" id="KW-0175">Coiled coil</keyword>
<dbReference type="Pfam" id="PF25770">
    <property type="entry name" value="CC_CEP63-bind_CEP152"/>
    <property type="match status" value="1"/>
</dbReference>
<feature type="region of interest" description="Disordered" evidence="2">
    <location>
        <begin position="484"/>
        <end position="522"/>
    </location>
</feature>
<sequence length="1297" mass="147440">MTTTWQPCESSMRASLDSRTRDLEEQTELCQRLREQVKKVEREREEEKLERAGIINTLTKRLEESQQQCANLLQTGSAQENNHLRMQLQQAQSLKAINDNMNKSLQEELADLKEQITLYESGVRFGVISLDSNGEWENQLSDSYVDLGIKKANWRNSKFHSSPLSAVVADGSQSKEDMVAELKGELQRFLGSLKGKRKKISHLQEELQKAQSHAQDLRSQLDMAQKSVQDSKVRETCLEKHLETSSVGGVSQEELVKLQKEQQCLQEFVKTVERQKEELRRSEEKLKADNLELCTKMREMIQDFDQEKQEAAERYDRTQQQYRDDVVNRVRAELAQDHAAQVEELTAQSQLKIQHLESQLAEVSKEMLGVQECYITVCREKDSLEEKLRSKMEEERRSREEELKTQMGEEKARALEELKGALEKQHQTALASSRALWTQEHATELQQQVQSQLLQAKTAWQDEHSKATQSAMERVEKEWARRLEEVQGRGGSRRVSGGRGGRAQERGAQTEATDSTETLLTSQKLKLQQEADEARVRAVEEAVKRTEQELRDKHLADLTQQVESAVTRARSRWLEEMTSFPEYKARLQTERQEWEKRQAEVVAQQEAEARWLQTHLRKLKELEAESESKRAELREEAMSLRRLLEQRREEEAVALRAELARARASWGREKQEEMSRLQAQNEQDYRSFLEQHRAKLEQALAQAREEAERRSSELLQQREAGFQKLQRERQEEWSSQQERRSREERESFREEALVEVRAALEELQKLLGDGLERNEHNGVEGRSSSSPPKGALWTCVQAGGRDLISKAVAQAKQEWKKSGQGKPGRVSKELQDQRDVCQSPASQPCSSRSCTERVSRLQKQCQDLQRHLEKACRQLQQAVRENKASTQRLKEEHEAAIQKVQQENERKLEEARRASGESRDMLRYLQESKERAAAMIRQEVLRERRDTARKMRRYYLSCLQDLLKDAGTSQGAEKKIISAASKLAHMTKVLETPLSKRREGKTRSAHSTSKTKTTAAEDTPRRTLTSPSDPSQAGGHSLAHKQDAKGSEASANSDHKTGTGTLKTNAVTGQEGTKPTVTSPCQNSLKLMKNKSPEAFSKAPPPQLLSRPLEDGASCFSVCDITTANVTTRIHSRELFLSGGCPSQSEAACATGHTSKPFLIEEDPVRDEGSQSDWSSGALTRFEHLFPSVDQMNRKPFSLGSSHSTASISETDEDDDLTCFRTITTITKSDSGNCREASKVSGSRTRLGAALGATGHREPPSGSEGERLRRFCSKSLFSELKICQDSGFDSPLTVLHK</sequence>
<feature type="coiled-coil region" evidence="1">
    <location>
        <begin position="854"/>
        <end position="917"/>
    </location>
</feature>
<reference evidence="4" key="1">
    <citation type="thesis" date="2021" institute="BYU ScholarsArchive" country="Provo, UT, USA">
        <title>Applications of and Algorithms for Genome Assembly and Genomic Analyses with an Emphasis on Marine Teleosts.</title>
        <authorList>
            <person name="Pickett B.D."/>
        </authorList>
    </citation>
    <scope>NUCLEOTIDE SEQUENCE</scope>
    <source>
        <strain evidence="4">HI-2016</strain>
    </source>
</reference>
<feature type="compositionally biased region" description="Polar residues" evidence="2">
    <location>
        <begin position="1022"/>
        <end position="1031"/>
    </location>
</feature>
<feature type="compositionally biased region" description="Low complexity" evidence="2">
    <location>
        <begin position="1005"/>
        <end position="1016"/>
    </location>
</feature>
<feature type="region of interest" description="Disordered" evidence="2">
    <location>
        <begin position="723"/>
        <end position="748"/>
    </location>
</feature>
<dbReference type="PANTHER" id="PTHR10337">
    <property type="entry name" value="SHC TRANSFORMING PROTEIN"/>
    <property type="match status" value="1"/>
</dbReference>
<dbReference type="Proteomes" id="UP000824540">
    <property type="component" value="Unassembled WGS sequence"/>
</dbReference>
<organism evidence="4 5">
    <name type="scientific">Albula glossodonta</name>
    <name type="common">roundjaw bonefish</name>
    <dbReference type="NCBI Taxonomy" id="121402"/>
    <lineage>
        <taxon>Eukaryota</taxon>
        <taxon>Metazoa</taxon>
        <taxon>Chordata</taxon>
        <taxon>Craniata</taxon>
        <taxon>Vertebrata</taxon>
        <taxon>Euteleostomi</taxon>
        <taxon>Actinopterygii</taxon>
        <taxon>Neopterygii</taxon>
        <taxon>Teleostei</taxon>
        <taxon>Albuliformes</taxon>
        <taxon>Albulidae</taxon>
        <taxon>Albula</taxon>
    </lineage>
</organism>
<feature type="coiled-coil region" evidence="1">
    <location>
        <begin position="258"/>
        <end position="321"/>
    </location>
</feature>
<feature type="region of interest" description="Disordered" evidence="2">
    <location>
        <begin position="769"/>
        <end position="790"/>
    </location>
</feature>
<feature type="region of interest" description="Disordered" evidence="2">
    <location>
        <begin position="1"/>
        <end position="22"/>
    </location>
</feature>
<keyword evidence="5" id="KW-1185">Reference proteome</keyword>
<evidence type="ECO:0000256" key="2">
    <source>
        <dbReference type="SAM" id="MobiDB-lite"/>
    </source>
</evidence>
<dbReference type="OrthoDB" id="10064205at2759"/>
<feature type="coiled-coil region" evidence="1">
    <location>
        <begin position="686"/>
        <end position="720"/>
    </location>
</feature>
<feature type="compositionally biased region" description="Polar residues" evidence="2">
    <location>
        <begin position="1058"/>
        <end position="1084"/>
    </location>
</feature>
<evidence type="ECO:0000313" key="4">
    <source>
        <dbReference type="EMBL" id="KAG9337037.1"/>
    </source>
</evidence>
<feature type="region of interest" description="Disordered" evidence="2">
    <location>
        <begin position="814"/>
        <end position="849"/>
    </location>
</feature>
<evidence type="ECO:0000256" key="1">
    <source>
        <dbReference type="SAM" id="Coils"/>
    </source>
</evidence>
<feature type="compositionally biased region" description="Basic and acidic residues" evidence="2">
    <location>
        <begin position="1255"/>
        <end position="1266"/>
    </location>
</feature>
<dbReference type="EMBL" id="JAFBMS010000097">
    <property type="protein sequence ID" value="KAG9337037.1"/>
    <property type="molecule type" value="Genomic_DNA"/>
</dbReference>
<feature type="compositionally biased region" description="Basic and acidic residues" evidence="2">
    <location>
        <begin position="769"/>
        <end position="779"/>
    </location>
</feature>
<proteinExistence type="predicted"/>
<feature type="domain" description="CEP152 CEP63 binding coiled coil" evidence="3">
    <location>
        <begin position="919"/>
        <end position="953"/>
    </location>
</feature>
<evidence type="ECO:0000259" key="3">
    <source>
        <dbReference type="Pfam" id="PF25770"/>
    </source>
</evidence>
<feature type="compositionally biased region" description="Polar residues" evidence="2">
    <location>
        <begin position="1"/>
        <end position="13"/>
    </location>
</feature>